<keyword evidence="2" id="KW-1185">Reference proteome</keyword>
<evidence type="ECO:0000313" key="2">
    <source>
        <dbReference type="Proteomes" id="UP000071778"/>
    </source>
</evidence>
<dbReference type="Proteomes" id="UP000071778">
    <property type="component" value="Chromosome"/>
</dbReference>
<gene>
    <name evidence="1" type="ORF">CAter282_4449</name>
</gene>
<protein>
    <submittedName>
        <fullName evidence="1">Uncharacterized protein</fullName>
    </submittedName>
</protein>
<proteinExistence type="predicted"/>
<evidence type="ECO:0000313" key="1">
    <source>
        <dbReference type="EMBL" id="AMP12108.1"/>
    </source>
</evidence>
<reference evidence="1 2" key="1">
    <citation type="submission" date="2015-11" db="EMBL/GenBank/DDBJ databases">
        <title>Exploring the genomic traits of fungus-feeding bacterial genus Collimonas.</title>
        <authorList>
            <person name="Song C."/>
            <person name="Schmidt R."/>
            <person name="de Jager V."/>
            <person name="Krzyzanowska D."/>
            <person name="Jongedijk E."/>
            <person name="Cankar K."/>
            <person name="Beekwilder J."/>
            <person name="van Veen A."/>
            <person name="de Boer W."/>
            <person name="van Veen J.A."/>
            <person name="Garbeva P."/>
        </authorList>
    </citation>
    <scope>NUCLEOTIDE SEQUENCE [LARGE SCALE GENOMIC DNA]</scope>
    <source>
        <strain evidence="1 2">Ter282</strain>
    </source>
</reference>
<dbReference type="EMBL" id="CP013235">
    <property type="protein sequence ID" value="AMP12108.1"/>
    <property type="molecule type" value="Genomic_DNA"/>
</dbReference>
<accession>A0A127PWK9</accession>
<organism evidence="1 2">
    <name type="scientific">Collimonas arenae</name>
    <dbReference type="NCBI Taxonomy" id="279058"/>
    <lineage>
        <taxon>Bacteria</taxon>
        <taxon>Pseudomonadati</taxon>
        <taxon>Pseudomonadota</taxon>
        <taxon>Betaproteobacteria</taxon>
        <taxon>Burkholderiales</taxon>
        <taxon>Oxalobacteraceae</taxon>
        <taxon>Collimonas</taxon>
    </lineage>
</organism>
<sequence>MASSKVEGRASKKKKASVELAFFYAYGLKRLSYLLAT</sequence>
<dbReference type="AlphaFoldDB" id="A0A127PWK9"/>
<name>A0A127PWK9_9BURK</name>